<name>A0A7D9EPP3_PARCT</name>
<accession>A0A7D9EPP3</accession>
<dbReference type="OrthoDB" id="7550724at2759"/>
<gene>
    <name evidence="1" type="ORF">PACLA_8A063268</name>
</gene>
<dbReference type="Pfam" id="PF00078">
    <property type="entry name" value="RVT_1"/>
    <property type="match status" value="1"/>
</dbReference>
<keyword evidence="1" id="KW-0695">RNA-directed DNA polymerase</keyword>
<dbReference type="AlphaFoldDB" id="A0A7D9EPP3"/>
<keyword evidence="1" id="KW-0548">Nucleotidyltransferase</keyword>
<dbReference type="InterPro" id="IPR000477">
    <property type="entry name" value="RT_dom"/>
</dbReference>
<sequence length="371" mass="42426">MDQGLINGLLFLDLKKAFDTVDHNILISKLELYGVRGKALQWFISYLRGRKQVCKINHEISDRATITCGVPQGSNLGPLLFLLYINDLPNCLRSTKASMFADDTNISCDEKLATDIQQKINSDLNSVHNWLLANKLTLSAEKTEYMVVGSRQRLNQINSDPDILIGDHMIKRQCRNCGRIFPHTGDCPAKLKECRACGKTSHFAKVCRSKPKRQEIRQVVQTSTKEEPHYIFTVQLPLQQHNSKSYDLIRIQERNEERFHTPKPITSSQTNHWSDPEIQLYTNVKDELSVCDGLIIRGTRLVLPKSLHHQAIELAHTGHQGIVKTKRLLREKVWFLLIDRMVQGRIKHCIPCQAATQDTMPKPEAIEYDPT</sequence>
<dbReference type="PROSITE" id="PS50878">
    <property type="entry name" value="RT_POL"/>
    <property type="match status" value="1"/>
</dbReference>
<dbReference type="Gene3D" id="1.10.340.70">
    <property type="match status" value="1"/>
</dbReference>
<dbReference type="GO" id="GO:0003964">
    <property type="term" value="F:RNA-directed DNA polymerase activity"/>
    <property type="evidence" value="ECO:0007669"/>
    <property type="project" value="UniProtKB-KW"/>
</dbReference>
<dbReference type="PANTHER" id="PTHR33332">
    <property type="entry name" value="REVERSE TRANSCRIPTASE DOMAIN-CONTAINING PROTEIN"/>
    <property type="match status" value="1"/>
</dbReference>
<dbReference type="SUPFAM" id="SSF56672">
    <property type="entry name" value="DNA/RNA polymerases"/>
    <property type="match status" value="1"/>
</dbReference>
<dbReference type="Gene3D" id="4.10.60.10">
    <property type="entry name" value="Zinc finger, CCHC-type"/>
    <property type="match status" value="1"/>
</dbReference>
<dbReference type="FunFam" id="1.10.340.70:FF:000003">
    <property type="entry name" value="Protein CBG25708"/>
    <property type="match status" value="1"/>
</dbReference>
<keyword evidence="2" id="KW-1185">Reference proteome</keyword>
<reference evidence="1" key="1">
    <citation type="submission" date="2020-04" db="EMBL/GenBank/DDBJ databases">
        <authorList>
            <person name="Alioto T."/>
            <person name="Alioto T."/>
            <person name="Gomez Garrido J."/>
        </authorList>
    </citation>
    <scope>NUCLEOTIDE SEQUENCE</scope>
    <source>
        <strain evidence="1">A484AB</strain>
    </source>
</reference>
<evidence type="ECO:0000313" key="1">
    <source>
        <dbReference type="EMBL" id="CAB4014956.1"/>
    </source>
</evidence>
<dbReference type="EMBL" id="CACRXK020008514">
    <property type="protein sequence ID" value="CAB4014956.1"/>
    <property type="molecule type" value="Genomic_DNA"/>
</dbReference>
<dbReference type="InterPro" id="IPR043502">
    <property type="entry name" value="DNA/RNA_pol_sf"/>
</dbReference>
<organism evidence="1 2">
    <name type="scientific">Paramuricea clavata</name>
    <name type="common">Red gorgonian</name>
    <name type="synonym">Violescent sea-whip</name>
    <dbReference type="NCBI Taxonomy" id="317549"/>
    <lineage>
        <taxon>Eukaryota</taxon>
        <taxon>Metazoa</taxon>
        <taxon>Cnidaria</taxon>
        <taxon>Anthozoa</taxon>
        <taxon>Octocorallia</taxon>
        <taxon>Malacalcyonacea</taxon>
        <taxon>Plexauridae</taxon>
        <taxon>Paramuricea</taxon>
    </lineage>
</organism>
<comment type="caution">
    <text evidence="1">The sequence shown here is derived from an EMBL/GenBank/DDBJ whole genome shotgun (WGS) entry which is preliminary data.</text>
</comment>
<proteinExistence type="predicted"/>
<dbReference type="Proteomes" id="UP001152795">
    <property type="component" value="Unassembled WGS sequence"/>
</dbReference>
<evidence type="ECO:0000313" key="2">
    <source>
        <dbReference type="Proteomes" id="UP001152795"/>
    </source>
</evidence>
<dbReference type="InterPro" id="IPR041588">
    <property type="entry name" value="Integrase_H2C2"/>
</dbReference>
<dbReference type="Pfam" id="PF17921">
    <property type="entry name" value="Integrase_H2C2"/>
    <property type="match status" value="1"/>
</dbReference>
<protein>
    <submittedName>
        <fullName evidence="1">RNA-directed DNA polymerase from transposon BS</fullName>
    </submittedName>
</protein>
<keyword evidence="1" id="KW-0808">Transferase</keyword>